<evidence type="ECO:0000313" key="2">
    <source>
        <dbReference type="Proteomes" id="UP000249364"/>
    </source>
</evidence>
<accession>A0A2W7PSV0</accession>
<reference evidence="1 2" key="1">
    <citation type="submission" date="2018-06" db="EMBL/GenBank/DDBJ databases">
        <title>Genomic Encyclopedia of Archaeal and Bacterial Type Strains, Phase II (KMG-II): from individual species to whole genera.</title>
        <authorList>
            <person name="Goeker M."/>
        </authorList>
    </citation>
    <scope>NUCLEOTIDE SEQUENCE [LARGE SCALE GENOMIC DNA]</scope>
    <source>
        <strain evidence="1 2">DSM 13087</strain>
    </source>
</reference>
<proteinExistence type="predicted"/>
<evidence type="ECO:0000313" key="1">
    <source>
        <dbReference type="EMBL" id="PZX36750.1"/>
    </source>
</evidence>
<keyword evidence="2" id="KW-1185">Reference proteome</keyword>
<protein>
    <submittedName>
        <fullName evidence="1">Uncharacterized protein</fullName>
    </submittedName>
</protein>
<gene>
    <name evidence="1" type="ORF">LY56_03357</name>
</gene>
<comment type="caution">
    <text evidence="1">The sequence shown here is derived from an EMBL/GenBank/DDBJ whole genome shotgun (WGS) entry which is preliminary data.</text>
</comment>
<dbReference type="Proteomes" id="UP000249364">
    <property type="component" value="Unassembled WGS sequence"/>
</dbReference>
<organism evidence="1 2">
    <name type="scientific">Roseinatronobacter thiooxidans</name>
    <dbReference type="NCBI Taxonomy" id="121821"/>
    <lineage>
        <taxon>Bacteria</taxon>
        <taxon>Pseudomonadati</taxon>
        <taxon>Pseudomonadota</taxon>
        <taxon>Alphaproteobacteria</taxon>
        <taxon>Rhodobacterales</taxon>
        <taxon>Paracoccaceae</taxon>
        <taxon>Roseinatronobacter</taxon>
    </lineage>
</organism>
<name>A0A2W7PSV0_9RHOB</name>
<dbReference type="AlphaFoldDB" id="A0A2W7PSV0"/>
<sequence length="48" mass="5351">MLFALGKVRTETDKIAPSRVSHDVIGAISQNTDPKSRSHLVLPDDFRM</sequence>
<dbReference type="EMBL" id="QKZQ01000027">
    <property type="protein sequence ID" value="PZX36750.1"/>
    <property type="molecule type" value="Genomic_DNA"/>
</dbReference>